<gene>
    <name evidence="7" type="ORF">GA0061100_107231</name>
</gene>
<keyword evidence="2 6" id="KW-0732">Signal</keyword>
<evidence type="ECO:0000256" key="4">
    <source>
        <dbReference type="ARBA" id="ARBA00023139"/>
    </source>
</evidence>
<feature type="chain" id="PRO_5008684571" evidence="6">
    <location>
        <begin position="24"/>
        <end position="326"/>
    </location>
</feature>
<keyword evidence="8" id="KW-1185">Reference proteome</keyword>
<dbReference type="EMBL" id="FMAC01000007">
    <property type="protein sequence ID" value="SCB30101.1"/>
    <property type="molecule type" value="Genomic_DNA"/>
</dbReference>
<dbReference type="PANTHER" id="PTHR41164">
    <property type="entry name" value="CURLI PRODUCTION ASSEMBLY/TRANSPORT COMPONENT CSGG"/>
    <property type="match status" value="1"/>
</dbReference>
<keyword evidence="1" id="KW-1003">Cell membrane</keyword>
<evidence type="ECO:0000256" key="2">
    <source>
        <dbReference type="ARBA" id="ARBA00022729"/>
    </source>
</evidence>
<dbReference type="OrthoDB" id="1110708at2"/>
<organism evidence="7 8">
    <name type="scientific">Rhizobium hainanense</name>
    <dbReference type="NCBI Taxonomy" id="52131"/>
    <lineage>
        <taxon>Bacteria</taxon>
        <taxon>Pseudomonadati</taxon>
        <taxon>Pseudomonadota</taxon>
        <taxon>Alphaproteobacteria</taxon>
        <taxon>Hyphomicrobiales</taxon>
        <taxon>Rhizobiaceae</taxon>
        <taxon>Rhizobium/Agrobacterium group</taxon>
        <taxon>Rhizobium</taxon>
    </lineage>
</organism>
<name>A0A1C3VQN8_9HYPH</name>
<dbReference type="GO" id="GO:0030288">
    <property type="term" value="C:outer membrane-bounded periplasmic space"/>
    <property type="evidence" value="ECO:0007669"/>
    <property type="project" value="InterPro"/>
</dbReference>
<dbReference type="Pfam" id="PF03783">
    <property type="entry name" value="CsgG"/>
    <property type="match status" value="1"/>
</dbReference>
<accession>A0A1C3VQN8</accession>
<dbReference type="PANTHER" id="PTHR41164:SF1">
    <property type="entry name" value="CURLI PRODUCTION ASSEMBLY_TRANSPORT COMPONENT CSGG"/>
    <property type="match status" value="1"/>
</dbReference>
<protein>
    <submittedName>
        <fullName evidence="7">Curli production assembly/transport component CsgG</fullName>
    </submittedName>
</protein>
<keyword evidence="5" id="KW-0449">Lipoprotein</keyword>
<evidence type="ECO:0000256" key="3">
    <source>
        <dbReference type="ARBA" id="ARBA00023136"/>
    </source>
</evidence>
<dbReference type="AlphaFoldDB" id="A0A1C3VQN8"/>
<dbReference type="Gene3D" id="3.40.50.10610">
    <property type="entry name" value="ABC-type transport auxiliary lipoprotein component"/>
    <property type="match status" value="2"/>
</dbReference>
<evidence type="ECO:0000313" key="8">
    <source>
        <dbReference type="Proteomes" id="UP000186228"/>
    </source>
</evidence>
<keyword evidence="3" id="KW-0472">Membrane</keyword>
<feature type="signal peptide" evidence="6">
    <location>
        <begin position="1"/>
        <end position="23"/>
    </location>
</feature>
<reference evidence="8" key="1">
    <citation type="submission" date="2016-08" db="EMBL/GenBank/DDBJ databases">
        <authorList>
            <person name="Varghese N."/>
            <person name="Submissions Spin"/>
        </authorList>
    </citation>
    <scope>NUCLEOTIDE SEQUENCE [LARGE SCALE GENOMIC DNA]</scope>
    <source>
        <strain evidence="8">CCBAU 57015</strain>
    </source>
</reference>
<sequence length="326" mass="34153">MSHVGFPVAAILCGLGLGGCAAAGSSLDPMSTPATLMPATKSGVALESLPPPIQKLDVAVYSFPDLTGQNKPNENFAEYSRALTQGGAQLLTDVLTKAGNGNWFNVVERTDLQSLLQERQIIQNTRSAVYGAKAGGIPPLRFAGVLLDGGIIGYDSNETTGGIGANYLGIGGNTQYRKDIVTVSLRAVSVSTGRVLASVSTTKTIYSVQLQGSAFRFVGVDQLLQIEGGITRNAPTTLGVQEGIQLAVYSLIFEGVRNGLWQFRDAAAGAAFMRYLDEHQRAMTYKLDANGRPIGPAVTVPAASVAQPAVEAASQPIPIKDKPKSS</sequence>
<keyword evidence="4" id="KW-0564">Palmitate</keyword>
<dbReference type="Proteomes" id="UP000186228">
    <property type="component" value="Unassembled WGS sequence"/>
</dbReference>
<evidence type="ECO:0000256" key="5">
    <source>
        <dbReference type="ARBA" id="ARBA00023288"/>
    </source>
</evidence>
<dbReference type="STRING" id="52131.GA0061100_107231"/>
<evidence type="ECO:0000256" key="1">
    <source>
        <dbReference type="ARBA" id="ARBA00022475"/>
    </source>
</evidence>
<proteinExistence type="predicted"/>
<evidence type="ECO:0000256" key="6">
    <source>
        <dbReference type="SAM" id="SignalP"/>
    </source>
</evidence>
<dbReference type="InterPro" id="IPR005534">
    <property type="entry name" value="Curli_assmbl/transp-comp_CsgG"/>
</dbReference>
<evidence type="ECO:0000313" key="7">
    <source>
        <dbReference type="EMBL" id="SCB30101.1"/>
    </source>
</evidence>